<evidence type="ECO:0000256" key="5">
    <source>
        <dbReference type="ARBA" id="ARBA00023143"/>
    </source>
</evidence>
<dbReference type="GO" id="GO:0009424">
    <property type="term" value="C:bacterial-type flagellum hook"/>
    <property type="evidence" value="ECO:0007669"/>
    <property type="project" value="InterPro"/>
</dbReference>
<dbReference type="InterPro" id="IPR046358">
    <property type="entry name" value="Flagellin_C"/>
</dbReference>
<gene>
    <name evidence="8" type="primary">flgL</name>
    <name evidence="8" type="ORF">Ldro_1865</name>
</gene>
<dbReference type="NCBIfam" id="TIGR02550">
    <property type="entry name" value="flagell_flgL"/>
    <property type="match status" value="1"/>
</dbReference>
<keyword evidence="4" id="KW-0964">Secreted</keyword>
<comment type="similarity">
    <text evidence="3">Belongs to the bacterial flagellin family.</text>
</comment>
<dbReference type="GO" id="GO:0005198">
    <property type="term" value="F:structural molecule activity"/>
    <property type="evidence" value="ECO:0007669"/>
    <property type="project" value="InterPro"/>
</dbReference>
<name>A0A0W0SQH9_9GAMM</name>
<proteinExistence type="inferred from homology"/>
<reference evidence="8 9" key="1">
    <citation type="submission" date="2015-11" db="EMBL/GenBank/DDBJ databases">
        <title>Genomic analysis of 38 Legionella species identifies large and diverse effector repertoires.</title>
        <authorList>
            <person name="Burstein D."/>
            <person name="Amaro F."/>
            <person name="Zusman T."/>
            <person name="Lifshitz Z."/>
            <person name="Cohen O."/>
            <person name="Gilbert J.A."/>
            <person name="Pupko T."/>
            <person name="Shuman H.A."/>
            <person name="Segal G."/>
        </authorList>
    </citation>
    <scope>NUCLEOTIDE SEQUENCE [LARGE SCALE GENOMIC DNA]</scope>
    <source>
        <strain evidence="8 9">ATCC 700990</strain>
    </source>
</reference>
<dbReference type="EMBL" id="LNXY01000027">
    <property type="protein sequence ID" value="KTC85540.1"/>
    <property type="molecule type" value="Genomic_DNA"/>
</dbReference>
<dbReference type="PATRIC" id="fig|1212489.4.peg.1972"/>
<dbReference type="Gene3D" id="1.20.1330.10">
    <property type="entry name" value="f41 fragment of flagellin, N-terminal domain"/>
    <property type="match status" value="2"/>
</dbReference>
<dbReference type="Proteomes" id="UP000054736">
    <property type="component" value="Unassembled WGS sequence"/>
</dbReference>
<evidence type="ECO:0000256" key="1">
    <source>
        <dbReference type="ARBA" id="ARBA00004365"/>
    </source>
</evidence>
<evidence type="ECO:0000256" key="4">
    <source>
        <dbReference type="ARBA" id="ARBA00022525"/>
    </source>
</evidence>
<protein>
    <submittedName>
        <fullName evidence="8">Flagellar hook-associated protein FlgL</fullName>
    </submittedName>
</protein>
<dbReference type="Pfam" id="PF00700">
    <property type="entry name" value="Flagellin_C"/>
    <property type="match status" value="1"/>
</dbReference>
<organism evidence="8 9">
    <name type="scientific">Legionella drozanskii LLAP-1</name>
    <dbReference type="NCBI Taxonomy" id="1212489"/>
    <lineage>
        <taxon>Bacteria</taxon>
        <taxon>Pseudomonadati</taxon>
        <taxon>Pseudomonadota</taxon>
        <taxon>Gammaproteobacteria</taxon>
        <taxon>Legionellales</taxon>
        <taxon>Legionellaceae</taxon>
        <taxon>Legionella</taxon>
    </lineage>
</organism>
<comment type="subcellular location">
    <subcellularLocation>
        <location evidence="1">Bacterial flagellum</location>
    </subcellularLocation>
    <subcellularLocation>
        <location evidence="2">Secreted</location>
    </subcellularLocation>
</comment>
<dbReference type="Pfam" id="PF00669">
    <property type="entry name" value="Flagellin_N"/>
    <property type="match status" value="1"/>
</dbReference>
<dbReference type="GO" id="GO:0005576">
    <property type="term" value="C:extracellular region"/>
    <property type="evidence" value="ECO:0007669"/>
    <property type="project" value="UniProtKB-SubCell"/>
</dbReference>
<dbReference type="RefSeq" id="WP_058496166.1">
    <property type="nucleotide sequence ID" value="NZ_LNXY01000027.1"/>
</dbReference>
<evidence type="ECO:0000313" key="8">
    <source>
        <dbReference type="EMBL" id="KTC85540.1"/>
    </source>
</evidence>
<keyword evidence="8" id="KW-0966">Cell projection</keyword>
<dbReference type="InterPro" id="IPR001492">
    <property type="entry name" value="Flagellin"/>
</dbReference>
<accession>A0A0W0SQH9</accession>
<dbReference type="InterPro" id="IPR013384">
    <property type="entry name" value="Flagell_FlgL"/>
</dbReference>
<evidence type="ECO:0000256" key="3">
    <source>
        <dbReference type="ARBA" id="ARBA00005709"/>
    </source>
</evidence>
<keyword evidence="9" id="KW-1185">Reference proteome</keyword>
<sequence length="410" mass="44396">MRISTTQIFLQGLNGVLNQQVETLKLQQQLSSQKKIQSPSDDPVSAAQIELMKQRIDSTENLQKNRESAVGALSFEESIMSNVINVLQRLRELQVQSGNTALSETDRNAMSEEAQNLLNQLLDLGNAQDSKGYYLFSGSKTSTQPFTLNAGQYLYNGDQTQRFQMISSGLEVPVNDNGSDIFMRIVNGNGTFTVNQTATPNTGTATATTGSVVNPAAYVADNYTVNFVLNSLNQMVVMVTGASTGPVIPPTGLPDDAPLYLEGGTINFNGIQVTFDGMPQAGDAFSIDPSKNESIFSTGARMVANFNKSFSTAADKAAVFTENNQLLDQLDSALNNILAFRAQVGARLNQLDVADQINGDVIEISRETLSTLEDVNLAEAAVKLNLQQVYLQAAQQSFARIQGLTVFNYI</sequence>
<dbReference type="SUPFAM" id="SSF64518">
    <property type="entry name" value="Phase 1 flagellin"/>
    <property type="match status" value="1"/>
</dbReference>
<dbReference type="PANTHER" id="PTHR42792">
    <property type="entry name" value="FLAGELLIN"/>
    <property type="match status" value="1"/>
</dbReference>
<keyword evidence="8" id="KW-0282">Flagellum</keyword>
<evidence type="ECO:0000259" key="6">
    <source>
        <dbReference type="Pfam" id="PF00669"/>
    </source>
</evidence>
<feature type="domain" description="Flagellin C-terminal" evidence="7">
    <location>
        <begin position="327"/>
        <end position="409"/>
    </location>
</feature>
<dbReference type="AlphaFoldDB" id="A0A0W0SQH9"/>
<evidence type="ECO:0000313" key="9">
    <source>
        <dbReference type="Proteomes" id="UP000054736"/>
    </source>
</evidence>
<dbReference type="PANTHER" id="PTHR42792:SF1">
    <property type="entry name" value="FLAGELLAR HOOK-ASSOCIATED PROTEIN 3"/>
    <property type="match status" value="1"/>
</dbReference>
<dbReference type="InterPro" id="IPR001029">
    <property type="entry name" value="Flagellin_N"/>
</dbReference>
<evidence type="ECO:0000256" key="2">
    <source>
        <dbReference type="ARBA" id="ARBA00004613"/>
    </source>
</evidence>
<feature type="domain" description="Flagellin N-terminal" evidence="6">
    <location>
        <begin position="3"/>
        <end position="141"/>
    </location>
</feature>
<evidence type="ECO:0000259" key="7">
    <source>
        <dbReference type="Pfam" id="PF00700"/>
    </source>
</evidence>
<comment type="caution">
    <text evidence="8">The sequence shown here is derived from an EMBL/GenBank/DDBJ whole genome shotgun (WGS) entry which is preliminary data.</text>
</comment>
<keyword evidence="5" id="KW-0975">Bacterial flagellum</keyword>
<keyword evidence="8" id="KW-0969">Cilium</keyword>
<dbReference type="GO" id="GO:0071973">
    <property type="term" value="P:bacterial-type flagellum-dependent cell motility"/>
    <property type="evidence" value="ECO:0007669"/>
    <property type="project" value="InterPro"/>
</dbReference>
<dbReference type="STRING" id="1212489.Ldro_1865"/>